<evidence type="ECO:0000256" key="2">
    <source>
        <dbReference type="SAM" id="MobiDB-lite"/>
    </source>
</evidence>
<dbReference type="PANTHER" id="PTHR45615:SF36">
    <property type="entry name" value="MYOSIN HEAVY CHAIN-LIKE, ISOFORM B-RELATED"/>
    <property type="match status" value="1"/>
</dbReference>
<dbReference type="EMBL" id="LBMM01000642">
    <property type="protein sequence ID" value="KMQ97907.1"/>
    <property type="molecule type" value="Genomic_DNA"/>
</dbReference>
<feature type="region of interest" description="Disordered" evidence="2">
    <location>
        <begin position="1"/>
        <end position="123"/>
    </location>
</feature>
<keyword evidence="1" id="KW-0175">Coiled coil</keyword>
<dbReference type="GO" id="GO:0005737">
    <property type="term" value="C:cytoplasm"/>
    <property type="evidence" value="ECO:0007669"/>
    <property type="project" value="TreeGrafter"/>
</dbReference>
<evidence type="ECO:0000313" key="4">
    <source>
        <dbReference type="Proteomes" id="UP000036403"/>
    </source>
</evidence>
<feature type="compositionally biased region" description="Low complexity" evidence="2">
    <location>
        <begin position="845"/>
        <end position="863"/>
    </location>
</feature>
<feature type="compositionally biased region" description="Low complexity" evidence="2">
    <location>
        <begin position="36"/>
        <end position="45"/>
    </location>
</feature>
<accession>A0A0J7L4P3</accession>
<feature type="region of interest" description="Disordered" evidence="2">
    <location>
        <begin position="1630"/>
        <end position="1649"/>
    </location>
</feature>
<feature type="region of interest" description="Disordered" evidence="2">
    <location>
        <begin position="438"/>
        <end position="463"/>
    </location>
</feature>
<dbReference type="GO" id="GO:0051015">
    <property type="term" value="F:actin filament binding"/>
    <property type="evidence" value="ECO:0007669"/>
    <property type="project" value="TreeGrafter"/>
</dbReference>
<dbReference type="PANTHER" id="PTHR45615">
    <property type="entry name" value="MYOSIN HEAVY CHAIN, NON-MUSCLE"/>
    <property type="match status" value="1"/>
</dbReference>
<feature type="compositionally biased region" description="Basic residues" evidence="2">
    <location>
        <begin position="802"/>
        <end position="812"/>
    </location>
</feature>
<dbReference type="GO" id="GO:0031032">
    <property type="term" value="P:actomyosin structure organization"/>
    <property type="evidence" value="ECO:0007669"/>
    <property type="project" value="TreeGrafter"/>
</dbReference>
<feature type="region of interest" description="Disordered" evidence="2">
    <location>
        <begin position="777"/>
        <end position="829"/>
    </location>
</feature>
<dbReference type="Pfam" id="PF00612">
    <property type="entry name" value="IQ"/>
    <property type="match status" value="1"/>
</dbReference>
<dbReference type="GO" id="GO:0016460">
    <property type="term" value="C:myosin II complex"/>
    <property type="evidence" value="ECO:0007669"/>
    <property type="project" value="TreeGrafter"/>
</dbReference>
<dbReference type="OrthoDB" id="2914378at2759"/>
<dbReference type="SUPFAM" id="SSF52540">
    <property type="entry name" value="P-loop containing nucleoside triphosphate hydrolases"/>
    <property type="match status" value="1"/>
</dbReference>
<gene>
    <name evidence="3" type="ORF">RF55_1746</name>
</gene>
<feature type="compositionally biased region" description="Basic and acidic residues" evidence="2">
    <location>
        <begin position="777"/>
        <end position="791"/>
    </location>
</feature>
<reference evidence="3 4" key="1">
    <citation type="submission" date="2015-04" db="EMBL/GenBank/DDBJ databases">
        <title>Lasius niger genome sequencing.</title>
        <authorList>
            <person name="Konorov E.A."/>
            <person name="Nikitin M.A."/>
            <person name="Kirill M.V."/>
            <person name="Chang P."/>
        </authorList>
    </citation>
    <scope>NUCLEOTIDE SEQUENCE [LARGE SCALE GENOMIC DNA]</scope>
    <source>
        <tissue evidence="3">Whole</tissue>
    </source>
</reference>
<dbReference type="Gene3D" id="1.20.5.4820">
    <property type="match status" value="1"/>
</dbReference>
<dbReference type="PaxDb" id="67767-A0A0J7L4P3"/>
<feature type="region of interest" description="Disordered" evidence="2">
    <location>
        <begin position="843"/>
        <end position="877"/>
    </location>
</feature>
<feature type="compositionally biased region" description="Polar residues" evidence="2">
    <location>
        <begin position="46"/>
        <end position="69"/>
    </location>
</feature>
<evidence type="ECO:0000256" key="1">
    <source>
        <dbReference type="SAM" id="Coils"/>
    </source>
</evidence>
<dbReference type="STRING" id="67767.A0A0J7L4P3"/>
<evidence type="ECO:0000313" key="3">
    <source>
        <dbReference type="EMBL" id="KMQ97907.1"/>
    </source>
</evidence>
<feature type="region of interest" description="Disordered" evidence="2">
    <location>
        <begin position="994"/>
        <end position="1017"/>
    </location>
</feature>
<dbReference type="GO" id="GO:0032982">
    <property type="term" value="C:myosin filament"/>
    <property type="evidence" value="ECO:0007669"/>
    <property type="project" value="TreeGrafter"/>
</dbReference>
<feature type="compositionally biased region" description="Basic and acidic residues" evidence="2">
    <location>
        <begin position="438"/>
        <end position="453"/>
    </location>
</feature>
<comment type="caution">
    <text evidence="3">The sequence shown here is derived from an EMBL/GenBank/DDBJ whole genome shotgun (WGS) entry which is preliminary data.</text>
</comment>
<keyword evidence="4" id="KW-1185">Reference proteome</keyword>
<feature type="compositionally biased region" description="Polar residues" evidence="2">
    <location>
        <begin position="569"/>
        <end position="581"/>
    </location>
</feature>
<dbReference type="InterPro" id="IPR000048">
    <property type="entry name" value="IQ_motif_EF-hand-BS"/>
</dbReference>
<feature type="region of interest" description="Disordered" evidence="2">
    <location>
        <begin position="552"/>
        <end position="584"/>
    </location>
</feature>
<dbReference type="Proteomes" id="UP000036403">
    <property type="component" value="Unassembled WGS sequence"/>
</dbReference>
<name>A0A0J7L4P3_LASNI</name>
<organism evidence="3 4">
    <name type="scientific">Lasius niger</name>
    <name type="common">Black garden ant</name>
    <dbReference type="NCBI Taxonomy" id="67767"/>
    <lineage>
        <taxon>Eukaryota</taxon>
        <taxon>Metazoa</taxon>
        <taxon>Ecdysozoa</taxon>
        <taxon>Arthropoda</taxon>
        <taxon>Hexapoda</taxon>
        <taxon>Insecta</taxon>
        <taxon>Pterygota</taxon>
        <taxon>Neoptera</taxon>
        <taxon>Endopterygota</taxon>
        <taxon>Hymenoptera</taxon>
        <taxon>Apocrita</taxon>
        <taxon>Aculeata</taxon>
        <taxon>Formicoidea</taxon>
        <taxon>Formicidae</taxon>
        <taxon>Formicinae</taxon>
        <taxon>Lasius</taxon>
        <taxon>Lasius</taxon>
    </lineage>
</organism>
<dbReference type="InterPro" id="IPR027417">
    <property type="entry name" value="P-loop_NTPase"/>
</dbReference>
<sequence>MFDNVSKCVTGGGSRLVKAKSSPNVSKAALSSARKQNQSNQTTTSPTIAPNKTSRSAKPPTTSRISIKTPNDAVNPPRRASTNLDSSKSRLVVPSKPLKRSPNEARPDTAKTVSPVTRSNDKRKVCKSASSCTILEDRALLKKNLTYTPEKTPAKSEALRRKGLLDRSVSLSSVSSDNQTNPAISPRWISIFSERKSEKEKKAELSGKGLTLISRSTSLWSVRTPRADNSQCGRTSGAPARLNSVSRPSKIPLPATRSIGLGRSLADLSQVDRAEEIVGQTTISFELDLDAASDERVYENCRETLDRASKFNSARSTSMSNLEERAARLMAQLENDLEPKETIVNVAPPCRTETVYEDRETLRKSNIGIEKCDSEDDKNNEISRADEKAKRKRIVISKDISKVKSEKDLQRKESVIRESKSNQIKSCEKPDEFTKELRRNKENSIQELRRNWEKQTGGIANQDTDAKTTHAANSGRMTVNLSKAARTGNDVVDDTQETKRKQCVVGKRAKDIEHLVNFFNCKNADVAKESPREVLIKPRSVDVPIIDTPALKKNESKSGNEYSGYASDGNCSEDSGHMSNENEVEWKETMENQGQRETSEFKGQQYFGRIDRDDDNDEDVKIFEPTIVRRLAEPEKKKIVINRNSPLMSNDASSTDNCRDDRCSEDGRQIFFRSGTLERLEAQRDEKLTGHIILLQARCRGYLARRRLNTLKLQDLAVRCIQRNVRKLMSVREWPWWRLYVKVAPLLNVHRTEDQLKARTEELELLKAKVERLEQERNHLKHDNDKLEAKFLAKRPPLPPHFNKRLTSKKHVAGNSSLTMRSPSPCSISSSVSYRAKSLSAGMRSPSVASSRSGSQLGSSNFSTPPRRTYPRESTRSPSIENVLVKEQAPVVFDASLNFVLGCERQRVKQSFRPTASHLEPSTASSYLSSKISQFLKRTDHIMDEWRSLGHKDEMNDDMISLPHMRDKPRGIIGRSQSATNIMIRGYQYYSRSNSVTKSPSRRSLSRASEDATLSEGMQELSEMTADFAEEHSTSTLAAERIDAETSERLRLERELQDVSEANKNLQQTTERLEMELLYARAADLNGVASDGEEGEDGGVYRQRYENAIRELEFTKRKMAQQHEDDLEQLVGLKKQLEKKLADAYEEVEEQRQVVGQWKRRVQKLNGEMHDLRLLLEEQTARNNLLEKKQRKFDSETQNLMNDLRQEKAQRERLAREKEIAIAEKFTVEQNLSDARLEIELKEERLRTLTQELEELTFGGKTEEEVAQLKKAKHELEKRAKDQEEELDDLAGQVQLLEQAKLRLEMSIEQQRKEMRKEMQQRDEELEDVRGNAHKKVKALESQLENEHEERTILLREKHELERRLVALEEQDRADRATEAETMQRLKRDLKRTKALLRDAQTMLERSKGDSTGKAALRQLKNQLEDAECARAAAIKAKQALEQELNETQASLEEAMRHRSEAEERANAANRERTELLSQLEENEEELAEVLKKYRAAVQQVSAEQSQLQEAQVQIAALEAEKSSLKDQLAELAQRLESVEQLGDPTANSLATRRLEFRAKELESKLELEQTTRARLETQIARLKESVDKLQTESALLRTKEQTAQDAARRLQRSLRDARDEASAAISREQEALRARRDTEKSLEAAEAETKVARDDLRLALQRIDDLQSAIQGELDLDCSEEATSENSDR</sequence>
<proteinExistence type="predicted"/>
<protein>
    <submittedName>
        <fullName evidence="3">Unconventional myosin-xviiia isoform x3</fullName>
    </submittedName>
</protein>
<dbReference type="PROSITE" id="PS50096">
    <property type="entry name" value="IQ"/>
    <property type="match status" value="1"/>
</dbReference>
<feature type="coiled-coil region" evidence="1">
    <location>
        <begin position="1042"/>
        <end position="1076"/>
    </location>
</feature>